<dbReference type="AlphaFoldDB" id="A0A2M6K8K7"/>
<organism evidence="1 2">
    <name type="scientific">Candidatus Falkowbacteria bacterium CG11_big_fil_rev_8_21_14_0_20_39_10</name>
    <dbReference type="NCBI Taxonomy" id="1974570"/>
    <lineage>
        <taxon>Bacteria</taxon>
        <taxon>Candidatus Falkowiibacteriota</taxon>
    </lineage>
</organism>
<name>A0A2M6K8K7_9BACT</name>
<accession>A0A2M6K8K7</accession>
<gene>
    <name evidence="1" type="ORF">COV49_03785</name>
</gene>
<reference evidence="1 2" key="1">
    <citation type="submission" date="2017-09" db="EMBL/GenBank/DDBJ databases">
        <title>Depth-based differentiation of microbial function through sediment-hosted aquifers and enrichment of novel symbionts in the deep terrestrial subsurface.</title>
        <authorList>
            <person name="Probst A.J."/>
            <person name="Ladd B."/>
            <person name="Jarett J.K."/>
            <person name="Geller-Mcgrath D.E."/>
            <person name="Sieber C.M."/>
            <person name="Emerson J.B."/>
            <person name="Anantharaman K."/>
            <person name="Thomas B.C."/>
            <person name="Malmstrom R."/>
            <person name="Stieglmeier M."/>
            <person name="Klingl A."/>
            <person name="Woyke T."/>
            <person name="Ryan C.M."/>
            <person name="Banfield J.F."/>
        </authorList>
    </citation>
    <scope>NUCLEOTIDE SEQUENCE [LARGE SCALE GENOMIC DNA]</scope>
    <source>
        <strain evidence="1">CG11_big_fil_rev_8_21_14_0_20_39_10</strain>
    </source>
</reference>
<dbReference type="Proteomes" id="UP000230869">
    <property type="component" value="Unassembled WGS sequence"/>
</dbReference>
<evidence type="ECO:0000313" key="2">
    <source>
        <dbReference type="Proteomes" id="UP000230869"/>
    </source>
</evidence>
<comment type="caution">
    <text evidence="1">The sequence shown here is derived from an EMBL/GenBank/DDBJ whole genome shotgun (WGS) entry which is preliminary data.</text>
</comment>
<evidence type="ECO:0000313" key="1">
    <source>
        <dbReference type="EMBL" id="PIR12936.1"/>
    </source>
</evidence>
<protein>
    <submittedName>
        <fullName evidence="1">Uncharacterized protein</fullName>
    </submittedName>
</protein>
<proteinExistence type="predicted"/>
<sequence>MFKFFYYLKYNTHPARIETKARQLVMIGSKQAFRMFKSEDVRRLLDFNKVGRTEQDRFFNEMTVTNIVMLMLILDYKIENSDPDERREYLQAVRAEVPKYYVGFLKRIGIPKEFTKIWQKLIDLRYDEYYKDKMEWKRELMGAKGIKHEIATDNRLMIFQTMAFGLYRHLRRGKVSPKDELYKRTQNFLLPVYKGLVKKAG</sequence>
<dbReference type="EMBL" id="PCWW01000066">
    <property type="protein sequence ID" value="PIR12936.1"/>
    <property type="molecule type" value="Genomic_DNA"/>
</dbReference>